<dbReference type="InterPro" id="IPR027417">
    <property type="entry name" value="P-loop_NTPase"/>
</dbReference>
<evidence type="ECO:0000259" key="1">
    <source>
        <dbReference type="Pfam" id="PF13401"/>
    </source>
</evidence>
<dbReference type="Proteomes" id="UP000654108">
    <property type="component" value="Unassembled WGS sequence"/>
</dbReference>
<gene>
    <name evidence="2" type="ORF">IC608_11225</name>
</gene>
<proteinExistence type="predicted"/>
<dbReference type="EMBL" id="JACYFU010000002">
    <property type="protein sequence ID" value="MBD8066044.1"/>
    <property type="molecule type" value="Genomic_DNA"/>
</dbReference>
<evidence type="ECO:0000313" key="3">
    <source>
        <dbReference type="Proteomes" id="UP000654108"/>
    </source>
</evidence>
<dbReference type="InterPro" id="IPR049945">
    <property type="entry name" value="AAA_22"/>
</dbReference>
<feature type="domain" description="ORC1/DEAH AAA+ ATPase" evidence="1">
    <location>
        <begin position="49"/>
        <end position="215"/>
    </location>
</feature>
<protein>
    <submittedName>
        <fullName evidence="2">AAA family ATPase</fullName>
    </submittedName>
</protein>
<dbReference type="Pfam" id="PF13401">
    <property type="entry name" value="AAA_22"/>
    <property type="match status" value="1"/>
</dbReference>
<dbReference type="AlphaFoldDB" id="A0A927FVR4"/>
<accession>A0A927FVR4</accession>
<keyword evidence="3" id="KW-1185">Reference proteome</keyword>
<name>A0A927FVR4_9HYPH</name>
<dbReference type="SUPFAM" id="SSF52540">
    <property type="entry name" value="P-loop containing nucleoside triphosphate hydrolases"/>
    <property type="match status" value="1"/>
</dbReference>
<evidence type="ECO:0000313" key="2">
    <source>
        <dbReference type="EMBL" id="MBD8066044.1"/>
    </source>
</evidence>
<dbReference type="RefSeq" id="WP_191775329.1">
    <property type="nucleotide sequence ID" value="NZ_JACYFU010000002.1"/>
</dbReference>
<comment type="caution">
    <text evidence="2">The sequence shown here is derived from an EMBL/GenBank/DDBJ whole genome shotgun (WGS) entry which is preliminary data.</text>
</comment>
<sequence length="347" mass="39039">MSYIKPRRSAVEAAFEMMRIYHPRIPEVHDKLDEAREFGRLVPNRPKRYIEFFAPTHSGKSTAITTYIEDKVVPEAIERGLFPADMDREEIARQQRIVLHVTLSPNASKRSLAVDILTQLGDPRADSGSGPVLMRRVYEYLSGTFKDPVTGQPFGRQTELVILDELQHLATSEVKQGKREKSNIIRSTEVSDTLKTMLIRGLVPMVFVGIPAARDHITIDRQLTNREMGKIDFSPLKWSSAKDQEIFLEYCIEASALLQEHELLPEETKLIENDIPHRLWAASGGCLGIVSRILEQAVFHALDRDGTRVEYDDLALAVDTRAIPNNMCTYNPFREGVAGGTVNGQAA</sequence>
<dbReference type="GO" id="GO:0016887">
    <property type="term" value="F:ATP hydrolysis activity"/>
    <property type="evidence" value="ECO:0007669"/>
    <property type="project" value="InterPro"/>
</dbReference>
<organism evidence="2 3">
    <name type="scientific">Devosia oryzisoli</name>
    <dbReference type="NCBI Taxonomy" id="2774138"/>
    <lineage>
        <taxon>Bacteria</taxon>
        <taxon>Pseudomonadati</taxon>
        <taxon>Pseudomonadota</taxon>
        <taxon>Alphaproteobacteria</taxon>
        <taxon>Hyphomicrobiales</taxon>
        <taxon>Devosiaceae</taxon>
        <taxon>Devosia</taxon>
    </lineage>
</organism>
<reference evidence="2" key="1">
    <citation type="submission" date="2020-09" db="EMBL/GenBank/DDBJ databases">
        <title>Genome seq and assembly of Devosia sp.</title>
        <authorList>
            <person name="Chhetri G."/>
        </authorList>
    </citation>
    <scope>NUCLEOTIDE SEQUENCE</scope>
    <source>
        <strain evidence="2">PTR5</strain>
    </source>
</reference>